<evidence type="ECO:0000256" key="3">
    <source>
        <dbReference type="ARBA" id="ARBA00004174"/>
    </source>
</evidence>
<dbReference type="Pfam" id="PF00067">
    <property type="entry name" value="p450"/>
    <property type="match status" value="2"/>
</dbReference>
<keyword evidence="16" id="KW-0812">Transmembrane</keyword>
<dbReference type="GO" id="GO:0004497">
    <property type="term" value="F:monooxygenase activity"/>
    <property type="evidence" value="ECO:0007669"/>
    <property type="project" value="UniProtKB-KW"/>
</dbReference>
<dbReference type="PANTHER" id="PTHR24291:SF189">
    <property type="entry name" value="CYTOCHROME P450 4C3-RELATED"/>
    <property type="match status" value="1"/>
</dbReference>
<name>A0A8T0FSG6_ARGBR</name>
<keyword evidence="13 16" id="KW-0472">Membrane</keyword>
<dbReference type="GO" id="GO:0005789">
    <property type="term" value="C:endoplasmic reticulum membrane"/>
    <property type="evidence" value="ECO:0007669"/>
    <property type="project" value="UniProtKB-SubCell"/>
</dbReference>
<feature type="transmembrane region" description="Helical" evidence="16">
    <location>
        <begin position="24"/>
        <end position="44"/>
    </location>
</feature>
<dbReference type="PANTHER" id="PTHR24291">
    <property type="entry name" value="CYTOCHROME P450 FAMILY 4"/>
    <property type="match status" value="1"/>
</dbReference>
<evidence type="ECO:0000256" key="1">
    <source>
        <dbReference type="ARBA" id="ARBA00001971"/>
    </source>
</evidence>
<evidence type="ECO:0000313" key="17">
    <source>
        <dbReference type="EMBL" id="KAF8793235.1"/>
    </source>
</evidence>
<evidence type="ECO:0000256" key="14">
    <source>
        <dbReference type="PIRSR" id="PIRSR602401-1"/>
    </source>
</evidence>
<dbReference type="Proteomes" id="UP000807504">
    <property type="component" value="Unassembled WGS sequence"/>
</dbReference>
<protein>
    <submittedName>
        <fullName evidence="17">Cytochrome P450 4c3 like protein</fullName>
    </submittedName>
</protein>
<dbReference type="GO" id="GO:0016705">
    <property type="term" value="F:oxidoreductase activity, acting on paired donors, with incorporation or reduction of molecular oxygen"/>
    <property type="evidence" value="ECO:0007669"/>
    <property type="project" value="InterPro"/>
</dbReference>
<evidence type="ECO:0000256" key="6">
    <source>
        <dbReference type="ARBA" id="ARBA00022617"/>
    </source>
</evidence>
<keyword evidence="8" id="KW-0256">Endoplasmic reticulum</keyword>
<dbReference type="CDD" id="cd20628">
    <property type="entry name" value="CYP4"/>
    <property type="match status" value="1"/>
</dbReference>
<evidence type="ECO:0000256" key="15">
    <source>
        <dbReference type="SAM" id="MobiDB-lite"/>
    </source>
</evidence>
<feature type="transmembrane region" description="Helical" evidence="16">
    <location>
        <begin position="487"/>
        <end position="510"/>
    </location>
</feature>
<evidence type="ECO:0000256" key="4">
    <source>
        <dbReference type="ARBA" id="ARBA00004406"/>
    </source>
</evidence>
<feature type="region of interest" description="Disordered" evidence="15">
    <location>
        <begin position="762"/>
        <end position="782"/>
    </location>
</feature>
<comment type="similarity">
    <text evidence="5">Belongs to the cytochrome P450 family.</text>
</comment>
<evidence type="ECO:0000256" key="9">
    <source>
        <dbReference type="ARBA" id="ARBA00022848"/>
    </source>
</evidence>
<evidence type="ECO:0000256" key="16">
    <source>
        <dbReference type="SAM" id="Phobius"/>
    </source>
</evidence>
<dbReference type="EMBL" id="JABXBU010000003">
    <property type="protein sequence ID" value="KAF8793235.1"/>
    <property type="molecule type" value="Genomic_DNA"/>
</dbReference>
<dbReference type="PRINTS" id="PR00463">
    <property type="entry name" value="EP450I"/>
</dbReference>
<dbReference type="GO" id="GO:0020037">
    <property type="term" value="F:heme binding"/>
    <property type="evidence" value="ECO:0007669"/>
    <property type="project" value="InterPro"/>
</dbReference>
<sequence>MGAENTLDIVPLSSFVSDYSNRSLYWASFVSAIAFVLTFIYVKFRYNSYELLKAPGSNASNILVAYAIVKAVCNNKIAHHNVVSFQTLCGIVHIYEKARLLRFWFGFKPIVIFFKPETVEVVLNSNAVLEKSFVYDFLAPWFKQGLITSSGQKWKKRRRLLTPAFHFRILDDFLPVIDKHARYLAEKLAKEVNSECFDLVPYITLCSLDILCETAMGKYVGAQKRDTPYVKALNAASHLFGTRFMKPWLWPEFIFSLTAAGKIFKESTDVMDEFTKGVIRERKAYIMNEMRSGVNMEDAFNTDNFGTKRKKAFLDLLLSEHLSDPKFTEEDITEEVNTFMFAGHDTTAVGMSWALYLIGQDPKVQKKCQEELEEIFGDDYSRPFTLDDVKNLKYIECVLKESQRLYPSLPYIGRVSSSDIVVNGYTIPAGTNCMIFTYMLHRDPEMFPDPEKFDPDRFLSENSVGRHPFALVMSTSGRVLFDRLGHFVISSIYSALTTVVISVLTLYVALKFYYKTVYKPKPAPIYRPIPGPKVNGFITNVVPLLSIFRNKAASNSVLLFQLACAYSHVFRKEGMWLFYGGFKKILILHKAETVEPVLNSSEVLSKGFEYEFLTPMLKEGLLTSKRDKWRNRRKLLTPAFHFRILDEFIPIFNEQAKIFASTIASRMQTAEWIDIAPFTSLCTLDIICETAMGKKINAQINSESPYVQALHKFCHAAVERLLRPWVWADAIYYRTKDGKEFKRCLDIMNNFTRQVVAERKVQKLQERTDPSANNNDADDEEIIGRKNRRRQALLDLLLDVHLNDETFTLEDVAEEVDNFMFAGHDTTSSGLSFALYMLGLHPEIQRKVQQEIDDILGDDEDRQITLDDIKQFKYLDCVLKETRRLWPPTPFIARDLEEDLIIDGCLVPKGTSCGILIYMLHRDPDVFPNPEVFDPNRFLLENSTGRHPFAYVPFSAGPRNCIGQRFATFEAVTVMATILRKFHVKSLDPLDRIHLIDELVLRSEYGLRMSFVPRKFREDQ</sequence>
<keyword evidence="10" id="KW-0560">Oxidoreductase</keyword>
<evidence type="ECO:0000256" key="12">
    <source>
        <dbReference type="ARBA" id="ARBA00023033"/>
    </source>
</evidence>
<comment type="subcellular location">
    <subcellularLocation>
        <location evidence="4">Endoplasmic reticulum membrane</location>
        <topology evidence="4">Peripheral membrane protein</topology>
    </subcellularLocation>
    <subcellularLocation>
        <location evidence="3">Microsome membrane</location>
        <topology evidence="3">Peripheral membrane protein</topology>
    </subcellularLocation>
</comment>
<keyword evidence="18" id="KW-1185">Reference proteome</keyword>
<dbReference type="PROSITE" id="PS00086">
    <property type="entry name" value="CYTOCHROME_P450"/>
    <property type="match status" value="1"/>
</dbReference>
<accession>A0A8T0FSG6</accession>
<dbReference type="InterPro" id="IPR017972">
    <property type="entry name" value="Cyt_P450_CS"/>
</dbReference>
<evidence type="ECO:0000256" key="5">
    <source>
        <dbReference type="ARBA" id="ARBA00010617"/>
    </source>
</evidence>
<evidence type="ECO:0000256" key="10">
    <source>
        <dbReference type="ARBA" id="ARBA00023002"/>
    </source>
</evidence>
<evidence type="ECO:0000256" key="7">
    <source>
        <dbReference type="ARBA" id="ARBA00022723"/>
    </source>
</evidence>
<keyword evidence="11 14" id="KW-0408">Iron</keyword>
<dbReference type="PRINTS" id="PR00385">
    <property type="entry name" value="P450"/>
</dbReference>
<keyword evidence="16" id="KW-1133">Transmembrane helix</keyword>
<comment type="cofactor">
    <cofactor evidence="1 14">
        <name>heme</name>
        <dbReference type="ChEBI" id="CHEBI:30413"/>
    </cofactor>
</comment>
<dbReference type="FunFam" id="1.10.630.10:FF:000035">
    <property type="entry name" value="CYtochrome P450 family"/>
    <property type="match status" value="2"/>
</dbReference>
<keyword evidence="9" id="KW-0492">Microsome</keyword>
<dbReference type="InterPro" id="IPR050196">
    <property type="entry name" value="Cytochrome_P450_Monoox"/>
</dbReference>
<dbReference type="GO" id="GO:0005506">
    <property type="term" value="F:iron ion binding"/>
    <property type="evidence" value="ECO:0007669"/>
    <property type="project" value="InterPro"/>
</dbReference>
<reference evidence="17" key="2">
    <citation type="submission" date="2020-06" db="EMBL/GenBank/DDBJ databases">
        <authorList>
            <person name="Sheffer M."/>
        </authorList>
    </citation>
    <scope>NUCLEOTIDE SEQUENCE</scope>
</reference>
<gene>
    <name evidence="17" type="ORF">HNY73_004743</name>
</gene>
<keyword evidence="12" id="KW-0503">Monooxygenase</keyword>
<evidence type="ECO:0000256" key="13">
    <source>
        <dbReference type="ARBA" id="ARBA00023136"/>
    </source>
</evidence>
<dbReference type="InterPro" id="IPR002401">
    <property type="entry name" value="Cyt_P450_E_grp-I"/>
</dbReference>
<evidence type="ECO:0000313" key="18">
    <source>
        <dbReference type="Proteomes" id="UP000807504"/>
    </source>
</evidence>
<dbReference type="InterPro" id="IPR036396">
    <property type="entry name" value="Cyt_P450_sf"/>
</dbReference>
<dbReference type="AlphaFoldDB" id="A0A8T0FSG6"/>
<dbReference type="InterPro" id="IPR001128">
    <property type="entry name" value="Cyt_P450"/>
</dbReference>
<evidence type="ECO:0000256" key="2">
    <source>
        <dbReference type="ARBA" id="ARBA00003690"/>
    </source>
</evidence>
<keyword evidence="6 14" id="KW-0349">Heme</keyword>
<comment type="function">
    <text evidence="2">May be involved in the metabolism of insect hormones and in the breakdown of synthetic insecticides.</text>
</comment>
<keyword evidence="7 14" id="KW-0479">Metal-binding</keyword>
<reference evidence="17" key="1">
    <citation type="journal article" date="2020" name="bioRxiv">
        <title>Chromosome-level reference genome of the European wasp spider Argiope bruennichi: a resource for studies on range expansion and evolutionary adaptation.</title>
        <authorList>
            <person name="Sheffer M.M."/>
            <person name="Hoppe A."/>
            <person name="Krehenwinkel H."/>
            <person name="Uhl G."/>
            <person name="Kuss A.W."/>
            <person name="Jensen L."/>
            <person name="Jensen C."/>
            <person name="Gillespie R.G."/>
            <person name="Hoff K.J."/>
            <person name="Prost S."/>
        </authorList>
    </citation>
    <scope>NUCLEOTIDE SEQUENCE</scope>
</reference>
<feature type="binding site" description="axial binding residue" evidence="14">
    <location>
        <position position="961"/>
    </location>
    <ligand>
        <name>heme</name>
        <dbReference type="ChEBI" id="CHEBI:30413"/>
    </ligand>
    <ligandPart>
        <name>Fe</name>
        <dbReference type="ChEBI" id="CHEBI:18248"/>
    </ligandPart>
</feature>
<dbReference type="Gene3D" id="1.10.630.10">
    <property type="entry name" value="Cytochrome P450"/>
    <property type="match status" value="2"/>
</dbReference>
<organism evidence="17 18">
    <name type="scientific">Argiope bruennichi</name>
    <name type="common">Wasp spider</name>
    <name type="synonym">Aranea bruennichi</name>
    <dbReference type="NCBI Taxonomy" id="94029"/>
    <lineage>
        <taxon>Eukaryota</taxon>
        <taxon>Metazoa</taxon>
        <taxon>Ecdysozoa</taxon>
        <taxon>Arthropoda</taxon>
        <taxon>Chelicerata</taxon>
        <taxon>Arachnida</taxon>
        <taxon>Araneae</taxon>
        <taxon>Araneomorphae</taxon>
        <taxon>Entelegynae</taxon>
        <taxon>Araneoidea</taxon>
        <taxon>Araneidae</taxon>
        <taxon>Argiope</taxon>
    </lineage>
</organism>
<proteinExistence type="inferred from homology"/>
<evidence type="ECO:0000256" key="11">
    <source>
        <dbReference type="ARBA" id="ARBA00023004"/>
    </source>
</evidence>
<comment type="caution">
    <text evidence="17">The sequence shown here is derived from an EMBL/GenBank/DDBJ whole genome shotgun (WGS) entry which is preliminary data.</text>
</comment>
<evidence type="ECO:0000256" key="8">
    <source>
        <dbReference type="ARBA" id="ARBA00022824"/>
    </source>
</evidence>
<dbReference type="SUPFAM" id="SSF48264">
    <property type="entry name" value="Cytochrome P450"/>
    <property type="match status" value="2"/>
</dbReference>